<name>A0AAN9EWW5_CLITE</name>
<feature type="region of interest" description="Disordered" evidence="1">
    <location>
        <begin position="72"/>
        <end position="93"/>
    </location>
</feature>
<accession>A0AAN9EWW5</accession>
<protein>
    <submittedName>
        <fullName evidence="2">Uncharacterized protein</fullName>
    </submittedName>
</protein>
<comment type="caution">
    <text evidence="2">The sequence shown here is derived from an EMBL/GenBank/DDBJ whole genome shotgun (WGS) entry which is preliminary data.</text>
</comment>
<evidence type="ECO:0000256" key="1">
    <source>
        <dbReference type="SAM" id="MobiDB-lite"/>
    </source>
</evidence>
<dbReference type="EMBL" id="JAYKXN010000008">
    <property type="protein sequence ID" value="KAK7262800.1"/>
    <property type="molecule type" value="Genomic_DNA"/>
</dbReference>
<proteinExistence type="predicted"/>
<dbReference type="Proteomes" id="UP001359559">
    <property type="component" value="Unassembled WGS sequence"/>
</dbReference>
<sequence>MREIAPEVNTHQLKTHLVSMRLLHPMETSPMKATLPYDHDVEVVEATVQCYGNLPCPLTVNELHELAARRASTGDDIHPQREPVPLPPSPSPKYIPVSVEEEIPKEDPNEQPINIIGGLTDVMISTL</sequence>
<gene>
    <name evidence="2" type="ORF">RJT34_30381</name>
</gene>
<reference evidence="2 3" key="1">
    <citation type="submission" date="2024-01" db="EMBL/GenBank/DDBJ databases">
        <title>The genomes of 5 underutilized Papilionoideae crops provide insights into root nodulation and disease resistance.</title>
        <authorList>
            <person name="Yuan L."/>
        </authorList>
    </citation>
    <scope>NUCLEOTIDE SEQUENCE [LARGE SCALE GENOMIC DNA]</scope>
    <source>
        <strain evidence="2">LY-2023</strain>
        <tissue evidence="2">Leaf</tissue>
    </source>
</reference>
<keyword evidence="3" id="KW-1185">Reference proteome</keyword>
<evidence type="ECO:0000313" key="2">
    <source>
        <dbReference type="EMBL" id="KAK7262800.1"/>
    </source>
</evidence>
<evidence type="ECO:0000313" key="3">
    <source>
        <dbReference type="Proteomes" id="UP001359559"/>
    </source>
</evidence>
<dbReference type="AlphaFoldDB" id="A0AAN9EWW5"/>
<feature type="compositionally biased region" description="Basic and acidic residues" evidence="1">
    <location>
        <begin position="72"/>
        <end position="81"/>
    </location>
</feature>
<organism evidence="2 3">
    <name type="scientific">Clitoria ternatea</name>
    <name type="common">Butterfly pea</name>
    <dbReference type="NCBI Taxonomy" id="43366"/>
    <lineage>
        <taxon>Eukaryota</taxon>
        <taxon>Viridiplantae</taxon>
        <taxon>Streptophyta</taxon>
        <taxon>Embryophyta</taxon>
        <taxon>Tracheophyta</taxon>
        <taxon>Spermatophyta</taxon>
        <taxon>Magnoliopsida</taxon>
        <taxon>eudicotyledons</taxon>
        <taxon>Gunneridae</taxon>
        <taxon>Pentapetalae</taxon>
        <taxon>rosids</taxon>
        <taxon>fabids</taxon>
        <taxon>Fabales</taxon>
        <taxon>Fabaceae</taxon>
        <taxon>Papilionoideae</taxon>
        <taxon>50 kb inversion clade</taxon>
        <taxon>NPAAA clade</taxon>
        <taxon>indigoferoid/millettioid clade</taxon>
        <taxon>Phaseoleae</taxon>
        <taxon>Clitoria</taxon>
    </lineage>
</organism>
<feature type="compositionally biased region" description="Pro residues" evidence="1">
    <location>
        <begin position="82"/>
        <end position="93"/>
    </location>
</feature>